<keyword evidence="7" id="KW-0804">Transcription</keyword>
<evidence type="ECO:0000259" key="12">
    <source>
        <dbReference type="PROSITE" id="PS51058"/>
    </source>
</evidence>
<evidence type="ECO:0000259" key="11">
    <source>
        <dbReference type="PROSITE" id="PS50982"/>
    </source>
</evidence>
<feature type="compositionally biased region" description="Acidic residues" evidence="10">
    <location>
        <begin position="47"/>
        <end position="60"/>
    </location>
</feature>
<evidence type="ECO:0000313" key="14">
    <source>
        <dbReference type="Proteomes" id="UP001239994"/>
    </source>
</evidence>
<feature type="region of interest" description="Disordered" evidence="10">
    <location>
        <begin position="382"/>
        <end position="419"/>
    </location>
</feature>
<dbReference type="EMBL" id="JAROKS010000009">
    <property type="protein sequence ID" value="KAK1801100.1"/>
    <property type="molecule type" value="Genomic_DNA"/>
</dbReference>
<dbReference type="InterPro" id="IPR001739">
    <property type="entry name" value="Methyl_CpG_DNA-bd"/>
</dbReference>
<protein>
    <recommendedName>
        <fullName evidence="15">Methyl-CpG-binding domain protein 1</fullName>
    </recommendedName>
</protein>
<feature type="compositionally biased region" description="Low complexity" evidence="10">
    <location>
        <begin position="244"/>
        <end position="261"/>
    </location>
</feature>
<dbReference type="PROSITE" id="PS51058">
    <property type="entry name" value="ZF_CXXC"/>
    <property type="match status" value="1"/>
</dbReference>
<evidence type="ECO:0000256" key="5">
    <source>
        <dbReference type="ARBA" id="ARBA00023015"/>
    </source>
</evidence>
<feature type="domain" description="CXXC-type" evidence="12">
    <location>
        <begin position="414"/>
        <end position="463"/>
    </location>
</feature>
<feature type="compositionally biased region" description="Acidic residues" evidence="10">
    <location>
        <begin position="509"/>
        <end position="521"/>
    </location>
</feature>
<dbReference type="PROSITE" id="PS50982">
    <property type="entry name" value="MBD"/>
    <property type="match status" value="1"/>
</dbReference>
<dbReference type="PANTHER" id="PTHR12396:SF57">
    <property type="entry name" value="METHYL-CPG-BINDING DOMAIN PROTEIN 1"/>
    <property type="match status" value="1"/>
</dbReference>
<keyword evidence="4" id="KW-0862">Zinc</keyword>
<dbReference type="GO" id="GO:0000122">
    <property type="term" value="P:negative regulation of transcription by RNA polymerase II"/>
    <property type="evidence" value="ECO:0007669"/>
    <property type="project" value="TreeGrafter"/>
</dbReference>
<feature type="compositionally biased region" description="Low complexity" evidence="10">
    <location>
        <begin position="174"/>
        <end position="186"/>
    </location>
</feature>
<dbReference type="Gene3D" id="3.30.890.10">
    <property type="entry name" value="Methyl-cpg-binding Protein 2, Chain A"/>
    <property type="match status" value="1"/>
</dbReference>
<dbReference type="InterPro" id="IPR016177">
    <property type="entry name" value="DNA-bd_dom_sf"/>
</dbReference>
<evidence type="ECO:0000256" key="6">
    <source>
        <dbReference type="ARBA" id="ARBA00023125"/>
    </source>
</evidence>
<feature type="region of interest" description="Disordered" evidence="10">
    <location>
        <begin position="1"/>
        <end position="85"/>
    </location>
</feature>
<keyword evidence="6" id="KW-0238">DNA-binding</keyword>
<reference evidence="13" key="1">
    <citation type="submission" date="2023-03" db="EMBL/GenBank/DDBJ databases">
        <title>Electrophorus voltai genome.</title>
        <authorList>
            <person name="Bian C."/>
        </authorList>
    </citation>
    <scope>NUCLEOTIDE SEQUENCE</scope>
    <source>
        <strain evidence="13">CB-2022</strain>
        <tissue evidence="13">Muscle</tissue>
    </source>
</reference>
<evidence type="ECO:0000256" key="3">
    <source>
        <dbReference type="ARBA" id="ARBA00022771"/>
    </source>
</evidence>
<evidence type="ECO:0000256" key="4">
    <source>
        <dbReference type="ARBA" id="ARBA00022833"/>
    </source>
</evidence>
<sequence>MGDMAEDSKGRSVGEQDEATPVLQGDVLPNTADAAALDEPPRNWLEPLEEDYEEEGEEGVESDRSSERSGRRTHDSLRRRRQQHEDWERNWLDCPDLGQGWKRKEVFRRSGSTMGKIDTYYKSPKGHRFRSKIELAKHVMIDLTHFDYRQGTFVDSVVTTKRRRTDAPEDGARSSLSSSRTATPDPDTTRTPDRLTPTPPAAPCNKVSTPQRPQLTPNLPVAAEASPLPPNQSFGSPPELTRVSLASPQSADAQQASRSPSLRLGSFSPQALSLVTTSGKGEITSLPQSWLQSSLTPVSPLRTPDSETPIHLFGQSEGKHSPNFPLPPRTQLALDPETTINREIQHHDLPPLDGCANCGCEYPGMGNGQDLLCPKCRPEKKRPSPHIVFRKQAVPQDSDHDDYAPDAGDDDESGPKRRNRRMCGQCKACLQDNDCGECDFCMDKPKFGGRNKKRQKCRLRQCQFQSRHQNRHGRQVTLADTVKDSPRIFRKRGRPPGKRAIKWRSWDGDFTDDEDDDEDEDMHQRTGEPQSSVRKWRYSFGHEDNEEMVEPEIEDEGPGDLEQAFMVCEDGSKGFFESEGLYSNSYSLSAQNGAVTVLETIGDQNGMVLSQPRPQELFYTMAGLSEGSQVLGTIRLTSSGSLQLSDVPGRAGPRPTSDVLSASGPLQLSEVLSRSGLELISMETSVPQLLPAREQDPGPAPEPRPDPEPPETMPVIAQTYSLADSAESESAQDQGLLDLLRALRSTVLPAHWVGVMAKGPLLQLFQCSKISPMADTVLQIEAGFFYQISVQSQPLLPTHVVYEGHPPRLTTVEQVVALLLDLERMAVCQGCQSFESCPARGPVLCTRAALCALLIPQDDEHCAKCQPPTED</sequence>
<feature type="compositionally biased region" description="Basic residues" evidence="10">
    <location>
        <begin position="488"/>
        <end position="502"/>
    </location>
</feature>
<feature type="region of interest" description="Disordered" evidence="10">
    <location>
        <begin position="162"/>
        <end position="265"/>
    </location>
</feature>
<proteinExistence type="predicted"/>
<dbReference type="InterPro" id="IPR002857">
    <property type="entry name" value="Znf_CXXC"/>
</dbReference>
<dbReference type="Proteomes" id="UP001239994">
    <property type="component" value="Unassembled WGS sequence"/>
</dbReference>
<comment type="caution">
    <text evidence="13">The sequence shown here is derived from an EMBL/GenBank/DDBJ whole genome shotgun (WGS) entry which is preliminary data.</text>
</comment>
<dbReference type="AlphaFoldDB" id="A0AAD8ZLM4"/>
<comment type="subcellular location">
    <subcellularLocation>
        <location evidence="1">Nucleus</location>
    </subcellularLocation>
</comment>
<dbReference type="GO" id="GO:0005654">
    <property type="term" value="C:nucleoplasm"/>
    <property type="evidence" value="ECO:0007669"/>
    <property type="project" value="UniProtKB-ARBA"/>
</dbReference>
<evidence type="ECO:0000256" key="1">
    <source>
        <dbReference type="ARBA" id="ARBA00004123"/>
    </source>
</evidence>
<accession>A0AAD8ZLM4</accession>
<dbReference type="CDD" id="cd01396">
    <property type="entry name" value="MeCP2_MBD"/>
    <property type="match status" value="1"/>
</dbReference>
<keyword evidence="3 9" id="KW-0863">Zinc-finger</keyword>
<evidence type="ECO:0000256" key="8">
    <source>
        <dbReference type="ARBA" id="ARBA00023242"/>
    </source>
</evidence>
<feature type="compositionally biased region" description="Basic and acidic residues" evidence="10">
    <location>
        <begin position="1"/>
        <end position="14"/>
    </location>
</feature>
<evidence type="ECO:0000313" key="13">
    <source>
        <dbReference type="EMBL" id="KAK1801100.1"/>
    </source>
</evidence>
<dbReference type="SMART" id="SM00391">
    <property type="entry name" value="MBD"/>
    <property type="match status" value="1"/>
</dbReference>
<evidence type="ECO:0008006" key="15">
    <source>
        <dbReference type="Google" id="ProtNLM"/>
    </source>
</evidence>
<feature type="compositionally biased region" description="Polar residues" evidence="10">
    <location>
        <begin position="206"/>
        <end position="217"/>
    </location>
</feature>
<name>A0AAD8ZLM4_9TELE</name>
<dbReference type="SUPFAM" id="SSF54171">
    <property type="entry name" value="DNA-binding domain"/>
    <property type="match status" value="1"/>
</dbReference>
<dbReference type="GO" id="GO:0006346">
    <property type="term" value="P:DNA methylation-dependent constitutive heterochromatin formation"/>
    <property type="evidence" value="ECO:0007669"/>
    <property type="project" value="TreeGrafter"/>
</dbReference>
<dbReference type="GO" id="GO:0008270">
    <property type="term" value="F:zinc ion binding"/>
    <property type="evidence" value="ECO:0007669"/>
    <property type="project" value="UniProtKB-KW"/>
</dbReference>
<dbReference type="GO" id="GO:0008327">
    <property type="term" value="F:methyl-CpG binding"/>
    <property type="evidence" value="ECO:0007669"/>
    <property type="project" value="TreeGrafter"/>
</dbReference>
<gene>
    <name evidence="13" type="ORF">P4O66_022800</name>
</gene>
<keyword evidence="14" id="KW-1185">Reference proteome</keyword>
<evidence type="ECO:0000256" key="2">
    <source>
        <dbReference type="ARBA" id="ARBA00022723"/>
    </source>
</evidence>
<keyword evidence="8" id="KW-0539">Nucleus</keyword>
<organism evidence="13 14">
    <name type="scientific">Electrophorus voltai</name>
    <dbReference type="NCBI Taxonomy" id="2609070"/>
    <lineage>
        <taxon>Eukaryota</taxon>
        <taxon>Metazoa</taxon>
        <taxon>Chordata</taxon>
        <taxon>Craniata</taxon>
        <taxon>Vertebrata</taxon>
        <taxon>Euteleostomi</taxon>
        <taxon>Actinopterygii</taxon>
        <taxon>Neopterygii</taxon>
        <taxon>Teleostei</taxon>
        <taxon>Ostariophysi</taxon>
        <taxon>Gymnotiformes</taxon>
        <taxon>Gymnotoidei</taxon>
        <taxon>Gymnotidae</taxon>
        <taxon>Electrophorus</taxon>
    </lineage>
</organism>
<dbReference type="Pfam" id="PF02008">
    <property type="entry name" value="zf-CXXC"/>
    <property type="match status" value="1"/>
</dbReference>
<evidence type="ECO:0000256" key="7">
    <source>
        <dbReference type="ARBA" id="ARBA00023163"/>
    </source>
</evidence>
<feature type="domain" description="MBD" evidence="11">
    <location>
        <begin position="87"/>
        <end position="160"/>
    </location>
</feature>
<dbReference type="PANTHER" id="PTHR12396">
    <property type="entry name" value="METHYL-CPG BINDING PROTEIN, MBD"/>
    <property type="match status" value="1"/>
</dbReference>
<feature type="compositionally biased region" description="Basic and acidic residues" evidence="10">
    <location>
        <begin position="61"/>
        <end position="76"/>
    </location>
</feature>
<evidence type="ECO:0000256" key="10">
    <source>
        <dbReference type="SAM" id="MobiDB-lite"/>
    </source>
</evidence>
<keyword evidence="2" id="KW-0479">Metal-binding</keyword>
<keyword evidence="5" id="KW-0805">Transcription regulation</keyword>
<feature type="region of interest" description="Disordered" evidence="10">
    <location>
        <begin position="686"/>
        <end position="713"/>
    </location>
</feature>
<evidence type="ECO:0000256" key="9">
    <source>
        <dbReference type="PROSITE-ProRule" id="PRU00509"/>
    </source>
</evidence>
<dbReference type="Pfam" id="PF01429">
    <property type="entry name" value="MBD"/>
    <property type="match status" value="1"/>
</dbReference>
<feature type="region of interest" description="Disordered" evidence="10">
    <location>
        <begin position="487"/>
        <end position="532"/>
    </location>
</feature>